<keyword evidence="4" id="KW-1185">Reference proteome</keyword>
<organism evidence="3 4">
    <name type="scientific">Sphaerisporangium corydalis</name>
    <dbReference type="NCBI Taxonomy" id="1441875"/>
    <lineage>
        <taxon>Bacteria</taxon>
        <taxon>Bacillati</taxon>
        <taxon>Actinomycetota</taxon>
        <taxon>Actinomycetes</taxon>
        <taxon>Streptosporangiales</taxon>
        <taxon>Streptosporangiaceae</taxon>
        <taxon>Sphaerisporangium</taxon>
    </lineage>
</organism>
<proteinExistence type="predicted"/>
<dbReference type="Gene3D" id="3.40.309.10">
    <property type="entry name" value="Aldehyde Dehydrogenase, Chain A, domain 2"/>
    <property type="match status" value="1"/>
</dbReference>
<evidence type="ECO:0000313" key="4">
    <source>
        <dbReference type="Proteomes" id="UP001595891"/>
    </source>
</evidence>
<protein>
    <submittedName>
        <fullName evidence="3">Aldehyde dehydrogenase family protein</fullName>
    </submittedName>
</protein>
<dbReference type="InterPro" id="IPR015590">
    <property type="entry name" value="Aldehyde_DH_dom"/>
</dbReference>
<dbReference type="InterPro" id="IPR016161">
    <property type="entry name" value="Ald_DH/histidinol_DH"/>
</dbReference>
<dbReference type="RefSeq" id="WP_262843852.1">
    <property type="nucleotide sequence ID" value="NZ_JANZYP010000022.1"/>
</dbReference>
<dbReference type="Pfam" id="PF00171">
    <property type="entry name" value="Aldedh"/>
    <property type="match status" value="1"/>
</dbReference>
<dbReference type="InterPro" id="IPR016162">
    <property type="entry name" value="Ald_DH_N"/>
</dbReference>
<dbReference type="Gene3D" id="3.40.605.10">
    <property type="entry name" value="Aldehyde Dehydrogenase, Chain A, domain 1"/>
    <property type="match status" value="1"/>
</dbReference>
<dbReference type="Proteomes" id="UP001595891">
    <property type="component" value="Unassembled WGS sequence"/>
</dbReference>
<comment type="caution">
    <text evidence="3">The sequence shown here is derived from an EMBL/GenBank/DDBJ whole genome shotgun (WGS) entry which is preliminary data.</text>
</comment>
<sequence length="451" mass="45444">MSVAESRSPQNPADVVANAPAAGGAGVAEAVRRARAAQRGWAGANAAERASALVSAADAVAGAAAELSALVVREVGKPVTEARGEVARSAAILRYYAQQVFDPIGALHEPSGAGLAYTRRRPRGVAGLITPWNFPLAIPLWKAAPALAFGNTVVLKPAPQALGCALRLAELLGLPEDVFQVVPGDAEEGAALIEAVDVVSFTGSAAVGRTVSVAAAGRGVPVQAEMGGQNAAIVLDDAALETAAAQIAAAAYGYAGQKCTATKRVITVGNAAEVREALVAAIAKLGVGDPADPGTAVGPLIEEAARDRVVAATVGGRVLAGGEALARDGWFAAPTLVDGVPGDHLLARDEVFGPICLVQDAGSVDEAVALANGVRYGLSAAVYTRDLDRALDVSARLDAGLIKVNAPTSGVDFYLPFGGEKDSSFGPREQGKAAQEFYTSTHTVALGPAGG</sequence>
<accession>A0ABV9EKI2</accession>
<dbReference type="InterPro" id="IPR016160">
    <property type="entry name" value="Ald_DH_CS_CYS"/>
</dbReference>
<evidence type="ECO:0000313" key="3">
    <source>
        <dbReference type="EMBL" id="MFC4590085.1"/>
    </source>
</evidence>
<dbReference type="EMBL" id="JBHSFN010000020">
    <property type="protein sequence ID" value="MFC4590085.1"/>
    <property type="molecule type" value="Genomic_DNA"/>
</dbReference>
<evidence type="ECO:0000259" key="2">
    <source>
        <dbReference type="Pfam" id="PF00171"/>
    </source>
</evidence>
<dbReference type="InterPro" id="IPR016163">
    <property type="entry name" value="Ald_DH_C"/>
</dbReference>
<evidence type="ECO:0000256" key="1">
    <source>
        <dbReference type="ARBA" id="ARBA00023002"/>
    </source>
</evidence>
<dbReference type="SUPFAM" id="SSF53720">
    <property type="entry name" value="ALDH-like"/>
    <property type="match status" value="1"/>
</dbReference>
<name>A0ABV9EKI2_9ACTN</name>
<gene>
    <name evidence="3" type="ORF">ACFO8L_28610</name>
</gene>
<feature type="domain" description="Aldehyde dehydrogenase" evidence="2">
    <location>
        <begin position="7"/>
        <end position="444"/>
    </location>
</feature>
<dbReference type="PANTHER" id="PTHR11699">
    <property type="entry name" value="ALDEHYDE DEHYDROGENASE-RELATED"/>
    <property type="match status" value="1"/>
</dbReference>
<dbReference type="PROSITE" id="PS00070">
    <property type="entry name" value="ALDEHYDE_DEHYDR_CYS"/>
    <property type="match status" value="1"/>
</dbReference>
<reference evidence="4" key="1">
    <citation type="journal article" date="2019" name="Int. J. Syst. Evol. Microbiol.">
        <title>The Global Catalogue of Microorganisms (GCM) 10K type strain sequencing project: providing services to taxonomists for standard genome sequencing and annotation.</title>
        <authorList>
            <consortium name="The Broad Institute Genomics Platform"/>
            <consortium name="The Broad Institute Genome Sequencing Center for Infectious Disease"/>
            <person name="Wu L."/>
            <person name="Ma J."/>
        </authorList>
    </citation>
    <scope>NUCLEOTIDE SEQUENCE [LARGE SCALE GENOMIC DNA]</scope>
    <source>
        <strain evidence="4">CCUG 49560</strain>
    </source>
</reference>
<keyword evidence="1" id="KW-0560">Oxidoreductase</keyword>